<evidence type="ECO:0000313" key="15">
    <source>
        <dbReference type="RefSeq" id="XP_015285068.1"/>
    </source>
</evidence>
<evidence type="ECO:0000256" key="2">
    <source>
        <dbReference type="ARBA" id="ARBA00004673"/>
    </source>
</evidence>
<comment type="subcellular location">
    <subcellularLocation>
        <location evidence="1">Mitochondrion inner membrane</location>
        <topology evidence="1">Single-pass membrane protein</topology>
    </subcellularLocation>
</comment>
<evidence type="ECO:0000313" key="14">
    <source>
        <dbReference type="Proteomes" id="UP000694871"/>
    </source>
</evidence>
<keyword evidence="9 12" id="KW-0496">Mitochondrion</keyword>
<comment type="pathway">
    <text evidence="2">Energy metabolism; oxidative phosphorylation.</text>
</comment>
<dbReference type="InterPro" id="IPR036418">
    <property type="entry name" value="Cyt_c_oxidase_su6a_sf"/>
</dbReference>
<evidence type="ECO:0000256" key="8">
    <source>
        <dbReference type="ARBA" id="ARBA00023002"/>
    </source>
</evidence>
<name>A0ABM1LGI1_GEKJA</name>
<dbReference type="Pfam" id="PF02046">
    <property type="entry name" value="COX6A"/>
    <property type="match status" value="1"/>
</dbReference>
<dbReference type="InterPro" id="IPR001349">
    <property type="entry name" value="Cyt_c_oxidase_su6a"/>
</dbReference>
<evidence type="ECO:0000256" key="7">
    <source>
        <dbReference type="ARBA" id="ARBA00022989"/>
    </source>
</evidence>
<dbReference type="RefSeq" id="XP_015285068.1">
    <property type="nucleotide sequence ID" value="XM_015429582.1"/>
</dbReference>
<keyword evidence="14" id="KW-1185">Reference proteome</keyword>
<evidence type="ECO:0000256" key="5">
    <source>
        <dbReference type="ARBA" id="ARBA00022792"/>
    </source>
</evidence>
<gene>
    <name evidence="15" type="primary">LOC107126082</name>
</gene>
<organism evidence="14 15">
    <name type="scientific">Gekko japonicus</name>
    <name type="common">Schlegel's Japanese gecko</name>
    <dbReference type="NCBI Taxonomy" id="146911"/>
    <lineage>
        <taxon>Eukaryota</taxon>
        <taxon>Metazoa</taxon>
        <taxon>Chordata</taxon>
        <taxon>Craniata</taxon>
        <taxon>Vertebrata</taxon>
        <taxon>Euteleostomi</taxon>
        <taxon>Lepidosauria</taxon>
        <taxon>Squamata</taxon>
        <taxon>Bifurcata</taxon>
        <taxon>Gekkota</taxon>
        <taxon>Gekkonidae</taxon>
        <taxon>Gekkoninae</taxon>
        <taxon>Gekko</taxon>
    </lineage>
</organism>
<feature type="signal peptide" evidence="13">
    <location>
        <begin position="1"/>
        <end position="20"/>
    </location>
</feature>
<dbReference type="SUPFAM" id="SSF81411">
    <property type="entry name" value="Mitochondrial cytochrome c oxidase subunit VIa"/>
    <property type="match status" value="1"/>
</dbReference>
<evidence type="ECO:0000256" key="10">
    <source>
        <dbReference type="ARBA" id="ARBA00023136"/>
    </source>
</evidence>
<keyword evidence="10 12" id="KW-0472">Membrane</keyword>
<keyword evidence="7" id="KW-1133">Transmembrane helix</keyword>
<dbReference type="Gene3D" id="4.10.95.10">
    <property type="entry name" value="Cytochrome c oxidase, subunit VIa"/>
    <property type="match status" value="1"/>
</dbReference>
<feature type="chain" id="PRO_5045349951" description="Cytochrome c oxidase subunit" evidence="13">
    <location>
        <begin position="21"/>
        <end position="146"/>
    </location>
</feature>
<sequence length="146" mass="15934">MTPSVRVGLITYFLFRVGGGDWCPFSGCTRNMASVAALVKVSGRLVAEAPRAGLRRLLSAAAAGGHGQPGGARTWKILSFVVALPGVAVCMLNCYLKAQHEHERPEFIPYAHLRIRTKPFPWGDGNHTLFHNPHTNPLPTGYEDEK</sequence>
<keyword evidence="6" id="KW-0809">Transit peptide</keyword>
<reference evidence="15" key="1">
    <citation type="submission" date="2025-08" db="UniProtKB">
        <authorList>
            <consortium name="RefSeq"/>
        </authorList>
    </citation>
    <scope>IDENTIFICATION</scope>
</reference>
<evidence type="ECO:0000256" key="12">
    <source>
        <dbReference type="RuleBase" id="RU004397"/>
    </source>
</evidence>
<evidence type="ECO:0000256" key="13">
    <source>
        <dbReference type="SAM" id="SignalP"/>
    </source>
</evidence>
<dbReference type="CDD" id="cd00925">
    <property type="entry name" value="Cyt_c_Oxidase_VIa"/>
    <property type="match status" value="1"/>
</dbReference>
<evidence type="ECO:0000256" key="9">
    <source>
        <dbReference type="ARBA" id="ARBA00023128"/>
    </source>
</evidence>
<keyword evidence="8" id="KW-0560">Oxidoreductase</keyword>
<keyword evidence="4" id="KW-0812">Transmembrane</keyword>
<evidence type="ECO:0000256" key="11">
    <source>
        <dbReference type="RuleBase" id="RU004396"/>
    </source>
</evidence>
<evidence type="ECO:0000256" key="3">
    <source>
        <dbReference type="ARBA" id="ARBA00005553"/>
    </source>
</evidence>
<dbReference type="InterPro" id="IPR018507">
    <property type="entry name" value="Cyt_c_oxidase_su6a_CS"/>
</dbReference>
<keyword evidence="5 12" id="KW-0999">Mitochondrion inner membrane</keyword>
<evidence type="ECO:0000256" key="6">
    <source>
        <dbReference type="ARBA" id="ARBA00022946"/>
    </source>
</evidence>
<accession>A0ABM1LGI1</accession>
<dbReference type="PANTHER" id="PTHR11504:SF0">
    <property type="entry name" value="CYTOCHROME C OXIDASE SUBUNIT"/>
    <property type="match status" value="1"/>
</dbReference>
<keyword evidence="13" id="KW-0732">Signal</keyword>
<proteinExistence type="inferred from homology"/>
<protein>
    <recommendedName>
        <fullName evidence="12">Cytochrome c oxidase subunit</fullName>
    </recommendedName>
    <alternativeName>
        <fullName evidence="12">Cytochrome c oxidase polypeptide VIa</fullName>
    </alternativeName>
</protein>
<dbReference type="Proteomes" id="UP000694871">
    <property type="component" value="Unplaced"/>
</dbReference>
<dbReference type="PANTHER" id="PTHR11504">
    <property type="entry name" value="CYTOCHROME C OXIDASE POLYPEPTIDE VIA"/>
    <property type="match status" value="1"/>
</dbReference>
<comment type="similarity">
    <text evidence="3 11">Belongs to the cytochrome c oxidase subunit 6A family.</text>
</comment>
<evidence type="ECO:0000256" key="1">
    <source>
        <dbReference type="ARBA" id="ARBA00004434"/>
    </source>
</evidence>
<dbReference type="PROSITE" id="PS01329">
    <property type="entry name" value="COX6A"/>
    <property type="match status" value="1"/>
</dbReference>
<evidence type="ECO:0000256" key="4">
    <source>
        <dbReference type="ARBA" id="ARBA00022692"/>
    </source>
</evidence>
<dbReference type="GeneID" id="107126082"/>